<organism evidence="1 2">
    <name type="scientific">Nocardia goodfellowii</name>
    <dbReference type="NCBI Taxonomy" id="882446"/>
    <lineage>
        <taxon>Bacteria</taxon>
        <taxon>Bacillati</taxon>
        <taxon>Actinomycetota</taxon>
        <taxon>Actinomycetes</taxon>
        <taxon>Mycobacteriales</taxon>
        <taxon>Nocardiaceae</taxon>
        <taxon>Nocardia</taxon>
    </lineage>
</organism>
<keyword evidence="2" id="KW-1185">Reference proteome</keyword>
<protein>
    <submittedName>
        <fullName evidence="1">Uncharacterized protein</fullName>
    </submittedName>
</protein>
<dbReference type="Proteomes" id="UP001519325">
    <property type="component" value="Unassembled WGS sequence"/>
</dbReference>
<gene>
    <name evidence="1" type="ORF">BJ987_004806</name>
</gene>
<comment type="caution">
    <text evidence="1">The sequence shown here is derived from an EMBL/GenBank/DDBJ whole genome shotgun (WGS) entry which is preliminary data.</text>
</comment>
<accession>A0ABS4QJP4</accession>
<name>A0ABS4QJP4_9NOCA</name>
<evidence type="ECO:0000313" key="2">
    <source>
        <dbReference type="Proteomes" id="UP001519325"/>
    </source>
</evidence>
<reference evidence="1 2" key="1">
    <citation type="submission" date="2021-03" db="EMBL/GenBank/DDBJ databases">
        <title>Sequencing the genomes of 1000 actinobacteria strains.</title>
        <authorList>
            <person name="Klenk H.-P."/>
        </authorList>
    </citation>
    <scope>NUCLEOTIDE SEQUENCE [LARGE SCALE GENOMIC DNA]</scope>
    <source>
        <strain evidence="1 2">DSM 45516</strain>
    </source>
</reference>
<sequence>MTALCAISAAIADSGDNVILANDDAMDLEVQ</sequence>
<evidence type="ECO:0000313" key="1">
    <source>
        <dbReference type="EMBL" id="MBP2191905.1"/>
    </source>
</evidence>
<dbReference type="EMBL" id="JAGGMR010000001">
    <property type="protein sequence ID" value="MBP2191905.1"/>
    <property type="molecule type" value="Genomic_DNA"/>
</dbReference>
<proteinExistence type="predicted"/>